<dbReference type="Pfam" id="PF13661">
    <property type="entry name" value="2OG-FeII_Oxy_4"/>
    <property type="match status" value="1"/>
</dbReference>
<dbReference type="AlphaFoldDB" id="A0A6C0IFR5"/>
<evidence type="ECO:0000259" key="1">
    <source>
        <dbReference type="Pfam" id="PF13661"/>
    </source>
</evidence>
<dbReference type="InterPro" id="IPR045573">
    <property type="entry name" value="Fut8_N_cat"/>
</dbReference>
<feature type="domain" description="Alpha-(1,6)-fucosyltransferase N- and catalytic" evidence="2">
    <location>
        <begin position="110"/>
        <end position="207"/>
    </location>
</feature>
<accession>A0A6C0IFR5</accession>
<dbReference type="Pfam" id="PF19745">
    <property type="entry name" value="FUT8_N_cat"/>
    <property type="match status" value="1"/>
</dbReference>
<evidence type="ECO:0000259" key="2">
    <source>
        <dbReference type="Pfam" id="PF19745"/>
    </source>
</evidence>
<dbReference type="EMBL" id="MN740173">
    <property type="protein sequence ID" value="QHT91984.1"/>
    <property type="molecule type" value="Genomic_DNA"/>
</dbReference>
<protein>
    <submittedName>
        <fullName evidence="3">Uncharacterized protein</fullName>
    </submittedName>
</protein>
<evidence type="ECO:0000313" key="3">
    <source>
        <dbReference type="EMBL" id="QHT91984.1"/>
    </source>
</evidence>
<dbReference type="Gene3D" id="2.60.120.620">
    <property type="entry name" value="q2cbj1_9rhob like domain"/>
    <property type="match status" value="1"/>
</dbReference>
<dbReference type="PANTHER" id="PTHR13132:SF29">
    <property type="entry name" value="ALPHA-(1,6)-FUCOSYLTRANSFERASE"/>
    <property type="match status" value="1"/>
</dbReference>
<name>A0A6C0IFR5_9ZZZZ</name>
<dbReference type="GO" id="GO:0046921">
    <property type="term" value="F:alpha-(1-&gt;6)-fucosyltransferase activity"/>
    <property type="evidence" value="ECO:0007669"/>
    <property type="project" value="TreeGrafter"/>
</dbReference>
<proteinExistence type="predicted"/>
<feature type="domain" description="Prolyl 3,4-dihydroxylase TPA1/OFD1 N-terminal" evidence="1">
    <location>
        <begin position="431"/>
        <end position="519"/>
    </location>
</feature>
<dbReference type="Gene3D" id="3.40.50.11350">
    <property type="match status" value="1"/>
</dbReference>
<dbReference type="InterPro" id="IPR039558">
    <property type="entry name" value="TPA1/OFD1_N"/>
</dbReference>
<sequence length="523" mass="61488">MSFYGFNFTERNCGGLGAMIHDVTMACVYAEQNNLQLCFVKEGYDIPRFNGSIDDTDVPNKTWHSYFNSFPIVEKKDCIECWPKYLPETTKADCDIEKFSNLLKEKICDFKPEIYDEINNLVKKTPFNAETDIVVHIRQTDKIIENFAFLPIENYINECEYALKELGDKKNRIYICTDDSKVCSEIQDYFSIKNVEVVWDTTESKDALHVIRTKNNLTKSLAQQETMNAFKNIFIMKNTKYLIGGRMSYFFRIAELLRYPNKSINIQDNGIFGVAQYSSEKYLIRPYSKKAIPDFINKYYIKNKEVIKMYNKIYNEENIITIPKFISLSVLKDIREDIENYKWWHHAMIPDNNIWKVKYEKKISDKNIEECNKNLIQKNFTYRFMRSLNHYETCSCVSCKMIETVKCFHVTDLLCQIIGCKNIRPGEIFFSNYGKDDFLSIHHDKNKGDIAVTFSLSYDWHPTYGGILHFCDEYKNIYKSVVPTLGSVNIFKLDPNKGIDHFVSCVNVDKNRYTLTAWYYIIN</sequence>
<dbReference type="PANTHER" id="PTHR13132">
    <property type="entry name" value="ALPHA- 1,6 -FUCOSYLTRANSFERASE"/>
    <property type="match status" value="1"/>
</dbReference>
<reference evidence="3" key="1">
    <citation type="journal article" date="2020" name="Nature">
        <title>Giant virus diversity and host interactions through global metagenomics.</title>
        <authorList>
            <person name="Schulz F."/>
            <person name="Roux S."/>
            <person name="Paez-Espino D."/>
            <person name="Jungbluth S."/>
            <person name="Walsh D.A."/>
            <person name="Denef V.J."/>
            <person name="McMahon K.D."/>
            <person name="Konstantinidis K.T."/>
            <person name="Eloe-Fadrosh E.A."/>
            <person name="Kyrpides N.C."/>
            <person name="Woyke T."/>
        </authorList>
    </citation>
    <scope>NUCLEOTIDE SEQUENCE</scope>
    <source>
        <strain evidence="3">GVMAG-M-3300023184-86</strain>
    </source>
</reference>
<dbReference type="GO" id="GO:0006487">
    <property type="term" value="P:protein N-linked glycosylation"/>
    <property type="evidence" value="ECO:0007669"/>
    <property type="project" value="TreeGrafter"/>
</dbReference>
<organism evidence="3">
    <name type="scientific">viral metagenome</name>
    <dbReference type="NCBI Taxonomy" id="1070528"/>
    <lineage>
        <taxon>unclassified sequences</taxon>
        <taxon>metagenomes</taxon>
        <taxon>organismal metagenomes</taxon>
    </lineage>
</organism>